<evidence type="ECO:0000313" key="3">
    <source>
        <dbReference type="EMBL" id="QTD49198.1"/>
    </source>
</evidence>
<dbReference type="AlphaFoldDB" id="A0A8A4TK46"/>
<dbReference type="RefSeq" id="WP_237378841.1">
    <property type="nucleotide sequence ID" value="NZ_CP071793.1"/>
</dbReference>
<gene>
    <name evidence="3" type="ORF">J3U87_26740</name>
</gene>
<evidence type="ECO:0000313" key="4">
    <source>
        <dbReference type="Proteomes" id="UP000663929"/>
    </source>
</evidence>
<dbReference type="InterPro" id="IPR037165">
    <property type="entry name" value="AldOxase/xan_DH_Mopterin-bd_sf"/>
</dbReference>
<dbReference type="InterPro" id="IPR000674">
    <property type="entry name" value="Ald_Oxase/Xan_DH_a/b"/>
</dbReference>
<dbReference type="InterPro" id="IPR046867">
    <property type="entry name" value="AldOxase/xan_DH_MoCoBD2"/>
</dbReference>
<proteinExistence type="predicted"/>
<reference evidence="3" key="1">
    <citation type="submission" date="2021-03" db="EMBL/GenBank/DDBJ databases">
        <title>Acanthopleuribacteraceae sp. M133.</title>
        <authorList>
            <person name="Wang G."/>
        </authorList>
    </citation>
    <scope>NUCLEOTIDE SEQUENCE</scope>
    <source>
        <strain evidence="3">M133</strain>
    </source>
</reference>
<feature type="signal peptide" evidence="1">
    <location>
        <begin position="1"/>
        <end position="34"/>
    </location>
</feature>
<keyword evidence="4" id="KW-1185">Reference proteome</keyword>
<dbReference type="EMBL" id="CP071793">
    <property type="protein sequence ID" value="QTD49198.1"/>
    <property type="molecule type" value="Genomic_DNA"/>
</dbReference>
<dbReference type="PIRSF" id="PIRSF036389">
    <property type="entry name" value="IOR_B"/>
    <property type="match status" value="1"/>
</dbReference>
<dbReference type="Pfam" id="PF02738">
    <property type="entry name" value="MoCoBD_1"/>
    <property type="match status" value="1"/>
</dbReference>
<dbReference type="InterPro" id="IPR012368">
    <property type="entry name" value="OxRdtase_Mopterin-bd_su_IorB"/>
</dbReference>
<organism evidence="3 4">
    <name type="scientific">Sulfidibacter corallicola</name>
    <dbReference type="NCBI Taxonomy" id="2818388"/>
    <lineage>
        <taxon>Bacteria</taxon>
        <taxon>Pseudomonadati</taxon>
        <taxon>Acidobacteriota</taxon>
        <taxon>Holophagae</taxon>
        <taxon>Acanthopleuribacterales</taxon>
        <taxon>Acanthopleuribacteraceae</taxon>
        <taxon>Sulfidibacter</taxon>
    </lineage>
</organism>
<dbReference type="PROSITE" id="PS51318">
    <property type="entry name" value="TAT"/>
    <property type="match status" value="1"/>
</dbReference>
<dbReference type="Proteomes" id="UP000663929">
    <property type="component" value="Chromosome"/>
</dbReference>
<dbReference type="PANTHER" id="PTHR47495">
    <property type="entry name" value="ALDEHYDE DEHYDROGENASE"/>
    <property type="match status" value="1"/>
</dbReference>
<dbReference type="Gene3D" id="3.90.1170.50">
    <property type="entry name" value="Aldehyde oxidase/xanthine dehydrogenase, a/b hammerhead"/>
    <property type="match status" value="1"/>
</dbReference>
<dbReference type="InterPro" id="IPR008274">
    <property type="entry name" value="AldOxase/xan_DH_MoCoBD1"/>
</dbReference>
<dbReference type="Gene3D" id="3.30.365.10">
    <property type="entry name" value="Aldehyde oxidase/xanthine dehydrogenase, molybdopterin binding domain"/>
    <property type="match status" value="4"/>
</dbReference>
<dbReference type="KEGG" id="scor:J3U87_26740"/>
<dbReference type="Pfam" id="PF20256">
    <property type="entry name" value="MoCoBD_2"/>
    <property type="match status" value="2"/>
</dbReference>
<feature type="domain" description="Aldehyde oxidase/xanthine dehydrogenase a/b hammerhead" evidence="2">
    <location>
        <begin position="207"/>
        <end position="296"/>
    </location>
</feature>
<protein>
    <submittedName>
        <fullName evidence="3">Xanthine dehydrogenase family protein molybdopterin-binding subunit</fullName>
    </submittedName>
</protein>
<accession>A0A8A4TK46</accession>
<dbReference type="PANTHER" id="PTHR47495:SF3">
    <property type="entry name" value="BLR6219 PROTEIN"/>
    <property type="match status" value="1"/>
</dbReference>
<keyword evidence="1" id="KW-0732">Signal</keyword>
<dbReference type="SMART" id="SM01008">
    <property type="entry name" value="Ald_Xan_dh_C"/>
    <property type="match status" value="1"/>
</dbReference>
<feature type="chain" id="PRO_5035247504" evidence="1">
    <location>
        <begin position="35"/>
        <end position="738"/>
    </location>
</feature>
<sequence length="738" mass="79059">MNGITKLNRRQFLQAGIGSGAALALAVSAPPAKAALFAPPGEPKPAFAPNAFVSIGRDGQVTITVSRSEMGQGVRTSMAMLVAEELEVTWQQVRIEQATGHPKFGNQNTDGSRSVRTLFQPLRQAGAAAREMLERAAAKSWSCPPEECRGAGGEVHHKDGKRRLAYAKLAEAAAALELPENPKLKKHADFKIIGKDIKGVDVPDIVHGKARYGLDVTVPGMVYASVEHVPVVGATIESFSADEAKKVAGVLDVIKLDSAQPPVVFKPLGGLAVVAENSWAAFKGREKLEVKWNAGPNGAFDTEAFAKSMSETAKKPGHVVRTEGDVDAAFAAADQIVEGEYYVPLLAHASMEPPVATAWVKADSCEVWAPVQAPQRTRTMVAQMLGLEEDRVTVHVTLLGGGFGRKSKPDFVLEAVAVSKAVGKPVKVTWTREDDIRHDYYHSDSVQYLKAALGKDGKPTAWLHRTVFPSIGSTFSPEAKHGSEGELGLGFSNNPYAVPNVKLEVGEAAAHVRIGWLRAVCNIFHAFAINRFVDKCAATAKIDPLAYRLDLLGEPRDLVFSKEEESSPYKLNTGRLKKVLQVAADKAGWGKSTPKGQGRGIACHYSFHSYIAQVVHVEMKNGDPIVRRVDVAVDCGTVVNPDNVRAQMEGAVVFGLTLALNGMISAREGRVLQGNFDTYPMLRMPEMPEVQVHLIESDALPTGIGEPGVPPLAPALAAAIEAASGVAVDRLPVRPARV</sequence>
<dbReference type="InterPro" id="IPR052516">
    <property type="entry name" value="N-heterocyclic_Hydroxylase"/>
</dbReference>
<dbReference type="SUPFAM" id="SSF56003">
    <property type="entry name" value="Molybdenum cofactor-binding domain"/>
    <property type="match status" value="2"/>
</dbReference>
<dbReference type="InterPro" id="IPR006311">
    <property type="entry name" value="TAT_signal"/>
</dbReference>
<dbReference type="GO" id="GO:0016491">
    <property type="term" value="F:oxidoreductase activity"/>
    <property type="evidence" value="ECO:0007669"/>
    <property type="project" value="InterPro"/>
</dbReference>
<evidence type="ECO:0000259" key="2">
    <source>
        <dbReference type="SMART" id="SM01008"/>
    </source>
</evidence>
<evidence type="ECO:0000256" key="1">
    <source>
        <dbReference type="SAM" id="SignalP"/>
    </source>
</evidence>
<name>A0A8A4TK46_SULCO</name>